<name>A0ABD1Y1R0_9MARC</name>
<gene>
    <name evidence="1" type="ORF">R1flu_000903</name>
</gene>
<sequence length="90" mass="10171">MKTYNQFCEVTFLLPEGSLQANSSCQLRDNGGLVGYSAWLLYVHYSANSTERATGHEIALLFEVLVIDCLHEVHEEKNRSKISILSDCVY</sequence>
<protein>
    <submittedName>
        <fullName evidence="1">Uncharacterized protein</fullName>
    </submittedName>
</protein>
<organism evidence="1 2">
    <name type="scientific">Riccia fluitans</name>
    <dbReference type="NCBI Taxonomy" id="41844"/>
    <lineage>
        <taxon>Eukaryota</taxon>
        <taxon>Viridiplantae</taxon>
        <taxon>Streptophyta</taxon>
        <taxon>Embryophyta</taxon>
        <taxon>Marchantiophyta</taxon>
        <taxon>Marchantiopsida</taxon>
        <taxon>Marchantiidae</taxon>
        <taxon>Marchantiales</taxon>
        <taxon>Ricciaceae</taxon>
        <taxon>Riccia</taxon>
    </lineage>
</organism>
<dbReference type="EMBL" id="JBHFFA010000006">
    <property type="protein sequence ID" value="KAL2620698.1"/>
    <property type="molecule type" value="Genomic_DNA"/>
</dbReference>
<proteinExistence type="predicted"/>
<evidence type="ECO:0000313" key="2">
    <source>
        <dbReference type="Proteomes" id="UP001605036"/>
    </source>
</evidence>
<comment type="caution">
    <text evidence="1">The sequence shown here is derived from an EMBL/GenBank/DDBJ whole genome shotgun (WGS) entry which is preliminary data.</text>
</comment>
<keyword evidence="2" id="KW-1185">Reference proteome</keyword>
<evidence type="ECO:0000313" key="1">
    <source>
        <dbReference type="EMBL" id="KAL2620698.1"/>
    </source>
</evidence>
<accession>A0ABD1Y1R0</accession>
<reference evidence="1 2" key="1">
    <citation type="submission" date="2024-09" db="EMBL/GenBank/DDBJ databases">
        <title>Chromosome-scale assembly of Riccia fluitans.</title>
        <authorList>
            <person name="Paukszto L."/>
            <person name="Sawicki J."/>
            <person name="Karawczyk K."/>
            <person name="Piernik-Szablinska J."/>
            <person name="Szczecinska M."/>
            <person name="Mazdziarz M."/>
        </authorList>
    </citation>
    <scope>NUCLEOTIDE SEQUENCE [LARGE SCALE GENOMIC DNA]</scope>
    <source>
        <strain evidence="1">Rf_01</strain>
        <tissue evidence="1">Aerial parts of the thallus</tissue>
    </source>
</reference>
<dbReference type="Proteomes" id="UP001605036">
    <property type="component" value="Unassembled WGS sequence"/>
</dbReference>
<dbReference type="AlphaFoldDB" id="A0ABD1Y1R0"/>